<evidence type="ECO:0000256" key="1">
    <source>
        <dbReference type="ARBA" id="ARBA00010193"/>
    </source>
</evidence>
<dbReference type="GO" id="GO:0006508">
    <property type="term" value="P:proteolysis"/>
    <property type="evidence" value="ECO:0007669"/>
    <property type="project" value="UniProtKB-KW"/>
</dbReference>
<dbReference type="InterPro" id="IPR001300">
    <property type="entry name" value="Peptidase_C2_calpain_cat"/>
</dbReference>
<dbReference type="Proteomes" id="UP000235392">
    <property type="component" value="Unassembled WGS sequence"/>
</dbReference>
<dbReference type="InterPro" id="IPR036181">
    <property type="entry name" value="MIT_dom_sf"/>
</dbReference>
<evidence type="ECO:0000313" key="7">
    <source>
        <dbReference type="EMBL" id="PLW35875.1"/>
    </source>
</evidence>
<name>A0A2N5UDR3_9BASI</name>
<dbReference type="GO" id="GO:0004198">
    <property type="term" value="F:calcium-dependent cysteine-type endopeptidase activity"/>
    <property type="evidence" value="ECO:0007669"/>
    <property type="project" value="InterPro"/>
</dbReference>
<evidence type="ECO:0000256" key="3">
    <source>
        <dbReference type="ARBA" id="ARBA00022801"/>
    </source>
</evidence>
<dbReference type="InterPro" id="IPR051297">
    <property type="entry name" value="PalB/RIM13"/>
</dbReference>
<comment type="caution">
    <text evidence="5">Lacks conserved residue(s) required for the propagation of feature annotation.</text>
</comment>
<keyword evidence="4" id="KW-0788">Thiol protease</keyword>
<keyword evidence="3" id="KW-0378">Hydrolase</keyword>
<proteinExistence type="inferred from homology"/>
<dbReference type="SMART" id="SM00230">
    <property type="entry name" value="CysPc"/>
    <property type="match status" value="1"/>
</dbReference>
<dbReference type="SUPFAM" id="SSF54001">
    <property type="entry name" value="Cysteine proteinases"/>
    <property type="match status" value="1"/>
</dbReference>
<organism evidence="7 8">
    <name type="scientific">Puccinia coronata f. sp. avenae</name>
    <dbReference type="NCBI Taxonomy" id="200324"/>
    <lineage>
        <taxon>Eukaryota</taxon>
        <taxon>Fungi</taxon>
        <taxon>Dikarya</taxon>
        <taxon>Basidiomycota</taxon>
        <taxon>Pucciniomycotina</taxon>
        <taxon>Pucciniomycetes</taxon>
        <taxon>Pucciniales</taxon>
        <taxon>Pucciniaceae</taxon>
        <taxon>Puccinia</taxon>
    </lineage>
</organism>
<dbReference type="Pfam" id="PF00648">
    <property type="entry name" value="Peptidase_C2"/>
    <property type="match status" value="1"/>
</dbReference>
<feature type="domain" description="Calpain catalytic" evidence="6">
    <location>
        <begin position="151"/>
        <end position="352"/>
    </location>
</feature>
<protein>
    <recommendedName>
        <fullName evidence="6">Calpain catalytic domain-containing protein</fullName>
    </recommendedName>
</protein>
<dbReference type="Gene3D" id="1.20.58.80">
    <property type="entry name" value="Phosphotransferase system, lactose/cellobiose-type IIA subunit"/>
    <property type="match status" value="1"/>
</dbReference>
<evidence type="ECO:0000256" key="2">
    <source>
        <dbReference type="ARBA" id="ARBA00022670"/>
    </source>
</evidence>
<evidence type="ECO:0000313" key="8">
    <source>
        <dbReference type="Proteomes" id="UP000235392"/>
    </source>
</evidence>
<dbReference type="PANTHER" id="PTHR46143">
    <property type="entry name" value="CALPAIN-7"/>
    <property type="match status" value="1"/>
</dbReference>
<dbReference type="EMBL" id="PGCI01000169">
    <property type="protein sequence ID" value="PLW35875.1"/>
    <property type="molecule type" value="Genomic_DNA"/>
</dbReference>
<evidence type="ECO:0000256" key="4">
    <source>
        <dbReference type="ARBA" id="ARBA00022807"/>
    </source>
</evidence>
<comment type="similarity">
    <text evidence="1">Belongs to the peptidase C2 family. PalB/RIM13 subfamily.</text>
</comment>
<reference evidence="7 8" key="1">
    <citation type="submission" date="2017-11" db="EMBL/GenBank/DDBJ databases">
        <title>De novo assembly and phasing of dikaryotic genomes from two isolates of Puccinia coronata f. sp. avenae, the causal agent of oat crown rust.</title>
        <authorList>
            <person name="Miller M.E."/>
            <person name="Zhang Y."/>
            <person name="Omidvar V."/>
            <person name="Sperschneider J."/>
            <person name="Schwessinger B."/>
            <person name="Raley C."/>
            <person name="Palmer J.M."/>
            <person name="Garnica D."/>
            <person name="Upadhyaya N."/>
            <person name="Rathjen J."/>
            <person name="Taylor J.M."/>
            <person name="Park R.F."/>
            <person name="Dodds P.N."/>
            <person name="Hirsch C.D."/>
            <person name="Kianian S.F."/>
            <person name="Figueroa M."/>
        </authorList>
    </citation>
    <scope>NUCLEOTIDE SEQUENCE [LARGE SCALE GENOMIC DNA]</scope>
    <source>
        <strain evidence="7">12SD80</strain>
    </source>
</reference>
<comment type="caution">
    <text evidence="7">The sequence shown here is derived from an EMBL/GenBank/DDBJ whole genome shotgun (WGS) entry which is preliminary data.</text>
</comment>
<keyword evidence="2" id="KW-0645">Protease</keyword>
<dbReference type="PROSITE" id="PS50203">
    <property type="entry name" value="CALPAIN_CAT"/>
    <property type="match status" value="1"/>
</dbReference>
<dbReference type="PANTHER" id="PTHR46143:SF1">
    <property type="entry name" value="CALPAIN-7"/>
    <property type="match status" value="1"/>
</dbReference>
<dbReference type="AlphaFoldDB" id="A0A2N5UDR3"/>
<dbReference type="InterPro" id="IPR038765">
    <property type="entry name" value="Papain-like_cys_pep_sf"/>
</dbReference>
<gene>
    <name evidence="7" type="ORF">PCASD_12131</name>
</gene>
<dbReference type="SUPFAM" id="SSF116846">
    <property type="entry name" value="MIT domain"/>
    <property type="match status" value="1"/>
</dbReference>
<evidence type="ECO:0000259" key="6">
    <source>
        <dbReference type="PROSITE" id="PS50203"/>
    </source>
</evidence>
<sequence length="629" mass="69077">MTASSDQPLTSRAWFHICPYRVRNWDSGCTADGPGSVSPELQSKLKEVQVIASRATRQETQGDYEQAFCLYVESVQKYLHLIPNIQDGALNDQLQAISSKLLNRAERIKSSRPELSLRAPTLRLASSKGSSYHSQLALIQPALSPLQKQAFLKWSSIKELNPGLKVYDTDALDPTDIVQDAVTDCSLIAAFSLHTACLYPKGPDGFPEESSDGIYRVKLFLNGVDREILVDDQVPISTTGSSMCAKSRRGFYFWPEKAVMGGYNFVGSNSSVDLHALTGWTPETILLTSHDYRSERSRNHVSSGFSQGRCLVSVGTNAKNLEALENVGLVPFHDYAVIGIQEDAKGNRLVPLLFLNRSSGSSSPISRLMSNAWLVGKFLVGSVSTIFPLTTAQLCIQREIQAIVRQISVDNNLFCIERLIHASVSALGFQSNRWLINDLPINSPTQSQLALQLLPSKLKKTCQRSILSNKFTDILNFGLNSGVSPVNSPAGLRSDSTSATPIQLPNLLSIIISDTPVPATEDGKGCVDLCATVLLTTNRASRPQTEEVRDQLVELIELAYQYGNKFPINHVSWIRAIGEVCNNRIRWSEVVKFTYNKPAEQVTLPNGRGLRFLGKALSLVPSLAVSPPN</sequence>
<evidence type="ECO:0000256" key="5">
    <source>
        <dbReference type="PROSITE-ProRule" id="PRU00239"/>
    </source>
</evidence>
<accession>A0A2N5UDR3</accession>